<dbReference type="Gene3D" id="2.40.360.10">
    <property type="entry name" value="YmcC-like"/>
    <property type="match status" value="1"/>
</dbReference>
<name>A0A934TMS7_9RHOB</name>
<feature type="region of interest" description="Disordered" evidence="1">
    <location>
        <begin position="1"/>
        <end position="48"/>
    </location>
</feature>
<keyword evidence="3" id="KW-1185">Reference proteome</keyword>
<protein>
    <recommendedName>
        <fullName evidence="4">YjbF family lipoprotein</fullName>
    </recommendedName>
</protein>
<dbReference type="Proteomes" id="UP000706333">
    <property type="component" value="Unassembled WGS sequence"/>
</dbReference>
<evidence type="ECO:0000313" key="2">
    <source>
        <dbReference type="EMBL" id="MBK5928047.1"/>
    </source>
</evidence>
<dbReference type="Pfam" id="PF11102">
    <property type="entry name" value="YjbF"/>
    <property type="match status" value="1"/>
</dbReference>
<sequence length="276" mass="28224">MVRRAAQPGAQQPDHPLAPARRRGPAGRGEPALSHGARPAPRGAGRQLGDGVAMTRAITAGLGLAFALGLAACSGGQRDSTTATETQLPGLERLVGGGRDAPPLVIVAPGAASAPLGAEIPARDARATLVRVGRNGAVTTWRSADAVGLSLRAPGVLVATRGLGEDLHIADAAATAAALAAGRDGAVPRSHDRLGGDQRLVRTRLDCTLTRTGRDTLTLEGTSRTADRHEEACTPEGGGPGFVNRYWRDPASGAVLASEQWIGPELGHVRLVHPAD</sequence>
<comment type="caution">
    <text evidence="2">The sequence shown here is derived from an EMBL/GenBank/DDBJ whole genome shotgun (WGS) entry which is preliminary data.</text>
</comment>
<evidence type="ECO:0008006" key="4">
    <source>
        <dbReference type="Google" id="ProtNLM"/>
    </source>
</evidence>
<dbReference type="InterPro" id="IPR021308">
    <property type="entry name" value="GfcB"/>
</dbReference>
<dbReference type="AlphaFoldDB" id="A0A934TMS7"/>
<dbReference type="SUPFAM" id="SSF159270">
    <property type="entry name" value="YmcC-like"/>
    <property type="match status" value="1"/>
</dbReference>
<evidence type="ECO:0000256" key="1">
    <source>
        <dbReference type="SAM" id="MobiDB-lite"/>
    </source>
</evidence>
<reference evidence="2" key="1">
    <citation type="submission" date="2017-05" db="EMBL/GenBank/DDBJ databases">
        <authorList>
            <person name="Imhoff J.F."/>
            <person name="Rahn T."/>
            <person name="Kuenzel S."/>
            <person name="Neulinger S.C."/>
        </authorList>
    </citation>
    <scope>NUCLEOTIDE SEQUENCE</scope>
    <source>
        <strain evidence="2">LMG 28126</strain>
    </source>
</reference>
<evidence type="ECO:0000313" key="3">
    <source>
        <dbReference type="Proteomes" id="UP000706333"/>
    </source>
</evidence>
<organism evidence="2 3">
    <name type="scientific">Rhodobaculum claviforme</name>
    <dbReference type="NCBI Taxonomy" id="1549854"/>
    <lineage>
        <taxon>Bacteria</taxon>
        <taxon>Pseudomonadati</taxon>
        <taxon>Pseudomonadota</taxon>
        <taxon>Alphaproteobacteria</taxon>
        <taxon>Rhodobacterales</taxon>
        <taxon>Paracoccaceae</taxon>
        <taxon>Rhodobaculum</taxon>
    </lineage>
</organism>
<dbReference type="InterPro" id="IPR023373">
    <property type="entry name" value="YmcC_sf"/>
</dbReference>
<proteinExistence type="predicted"/>
<reference evidence="2" key="2">
    <citation type="journal article" date="2020" name="Microorganisms">
        <title>Osmotic Adaptation and Compatible Solute Biosynthesis of Phototrophic Bacteria as Revealed from Genome Analyses.</title>
        <authorList>
            <person name="Imhoff J.F."/>
            <person name="Rahn T."/>
            <person name="Kunzel S."/>
            <person name="Keller A."/>
            <person name="Neulinger S.C."/>
        </authorList>
    </citation>
    <scope>NUCLEOTIDE SEQUENCE</scope>
    <source>
        <strain evidence="2">LMG 28126</strain>
    </source>
</reference>
<dbReference type="EMBL" id="NHSD01000285">
    <property type="protein sequence ID" value="MBK5928047.1"/>
    <property type="molecule type" value="Genomic_DNA"/>
</dbReference>
<gene>
    <name evidence="2" type="ORF">CCR87_12035</name>
</gene>
<accession>A0A934TMS7</accession>